<keyword evidence="3" id="KW-1185">Reference proteome</keyword>
<organism evidence="2 3">
    <name type="scientific">Andreprevotia lacus DSM 23236</name>
    <dbReference type="NCBI Taxonomy" id="1121001"/>
    <lineage>
        <taxon>Bacteria</taxon>
        <taxon>Pseudomonadati</taxon>
        <taxon>Pseudomonadota</taxon>
        <taxon>Betaproteobacteria</taxon>
        <taxon>Neisseriales</taxon>
        <taxon>Chitinibacteraceae</taxon>
        <taxon>Andreprevotia</taxon>
    </lineage>
</organism>
<feature type="signal peptide" evidence="1">
    <location>
        <begin position="1"/>
        <end position="28"/>
    </location>
</feature>
<gene>
    <name evidence="2" type="ORF">SAMN02745857_04067</name>
</gene>
<dbReference type="EMBL" id="FWXD01000041">
    <property type="protein sequence ID" value="SMC29729.1"/>
    <property type="molecule type" value="Genomic_DNA"/>
</dbReference>
<dbReference type="Proteomes" id="UP000192761">
    <property type="component" value="Unassembled WGS sequence"/>
</dbReference>
<name>A0A1W1Y0I9_9NEIS</name>
<accession>A0A1W1Y0I9</accession>
<feature type="chain" id="PRO_5010716233" evidence="1">
    <location>
        <begin position="29"/>
        <end position="485"/>
    </location>
</feature>
<protein>
    <submittedName>
        <fullName evidence="2">Uncharacterized protein</fullName>
    </submittedName>
</protein>
<reference evidence="2 3" key="1">
    <citation type="submission" date="2017-04" db="EMBL/GenBank/DDBJ databases">
        <authorList>
            <person name="Afonso C.L."/>
            <person name="Miller P.J."/>
            <person name="Scott M.A."/>
            <person name="Spackman E."/>
            <person name="Goraichik I."/>
            <person name="Dimitrov K.M."/>
            <person name="Suarez D.L."/>
            <person name="Swayne D.E."/>
        </authorList>
    </citation>
    <scope>NUCLEOTIDE SEQUENCE [LARGE SCALE GENOMIC DNA]</scope>
    <source>
        <strain evidence="2 3">DSM 23236</strain>
    </source>
</reference>
<sequence>MDFFYKGNGRAALAAAGLAMVLAGNAGAANGAQYSDDSLTAFTSNNLYTAGSEISGMLSMSAATSPQRSFWSALLSTLPASSAQDVAYIARLTEGKPGTYNCGNFGTVTLEITDPDGDGVNRSGDSYRLTYQGCFTASTTPPYPSDLKDGVFTLNVVEDLIDNDKQRSGKFYVIDRLMHSTQDGTHYSAVEGQVEYAFVRDAKGWVSGKSHQELSSFGSHDLDSSGHEIARSSSPFLTIDYTINRTGRNRYEVRQTESWQGRREWASGSSYRSIDDGNVALSGVAESIALTGAPGPLDLTTYRELSVDQRGSAGLVRLAGAGVSYAALDESTSYYLEGRYGKWAATSTGRGGRDAWPNVLRDSFTADNAMNVLYKGGYVDGGGYFDLKVDVEQRDDQNRPRSFAISGRLNSPAGISTVISTQQPLVWGRYGQPVGGMVNFQGSQNSSGRLRVTDDGRIAIAARLSDGSRAANEQGWNNLPWIYFR</sequence>
<evidence type="ECO:0000313" key="2">
    <source>
        <dbReference type="EMBL" id="SMC29729.1"/>
    </source>
</evidence>
<dbReference type="STRING" id="1121001.SAMN02745857_04067"/>
<evidence type="ECO:0000256" key="1">
    <source>
        <dbReference type="SAM" id="SignalP"/>
    </source>
</evidence>
<proteinExistence type="predicted"/>
<keyword evidence="1" id="KW-0732">Signal</keyword>
<dbReference type="AlphaFoldDB" id="A0A1W1Y0I9"/>
<evidence type="ECO:0000313" key="3">
    <source>
        <dbReference type="Proteomes" id="UP000192761"/>
    </source>
</evidence>
<dbReference type="RefSeq" id="WP_084092982.1">
    <property type="nucleotide sequence ID" value="NZ_FWXD01000041.1"/>
</dbReference>